<dbReference type="PANTHER" id="PTHR10794:SF94">
    <property type="entry name" value="ESTERASE YHET-RELATED"/>
    <property type="match status" value="1"/>
</dbReference>
<dbReference type="InterPro" id="IPR029058">
    <property type="entry name" value="AB_hydrolase_fold"/>
</dbReference>
<feature type="active site" description="Charge relay system" evidence="4">
    <location>
        <position position="285"/>
    </location>
</feature>
<dbReference type="PROSITE" id="PS01133">
    <property type="entry name" value="UPF0017"/>
    <property type="match status" value="1"/>
</dbReference>
<dbReference type="InterPro" id="IPR012020">
    <property type="entry name" value="ABHD4"/>
</dbReference>
<dbReference type="PIRSF" id="PIRSF005211">
    <property type="entry name" value="Ab_hydro_YheT"/>
    <property type="match status" value="1"/>
</dbReference>
<comment type="similarity">
    <text evidence="1">Belongs to the AB hydrolase superfamily. AB hydrolase 4 family.</text>
</comment>
<organism evidence="5 6">
    <name type="scientific">Neisseria dumasiana</name>
    <dbReference type="NCBI Taxonomy" id="1931275"/>
    <lineage>
        <taxon>Bacteria</taxon>
        <taxon>Pseudomonadati</taxon>
        <taxon>Pseudomonadota</taxon>
        <taxon>Betaproteobacteria</taxon>
        <taxon>Neisseriales</taxon>
        <taxon>Neisseriaceae</taxon>
        <taxon>Neisseria</taxon>
    </lineage>
</organism>
<accession>A0A1X3DLN6</accession>
<gene>
    <name evidence="5" type="ORF">BV912_00535</name>
</gene>
<dbReference type="Gene3D" id="3.40.50.1820">
    <property type="entry name" value="alpha/beta hydrolase"/>
    <property type="match status" value="1"/>
</dbReference>
<dbReference type="Proteomes" id="UP000193303">
    <property type="component" value="Unassembled WGS sequence"/>
</dbReference>
<dbReference type="PANTHER" id="PTHR10794">
    <property type="entry name" value="ABHYDROLASE DOMAIN-CONTAINING PROTEIN"/>
    <property type="match status" value="1"/>
</dbReference>
<dbReference type="GO" id="GO:0034338">
    <property type="term" value="F:short-chain carboxylesterase activity"/>
    <property type="evidence" value="ECO:0007669"/>
    <property type="project" value="TreeGrafter"/>
</dbReference>
<evidence type="ECO:0000256" key="2">
    <source>
        <dbReference type="ARBA" id="ARBA00022487"/>
    </source>
</evidence>
<dbReference type="EMBL" id="MTAB01000001">
    <property type="protein sequence ID" value="OSI25394.1"/>
    <property type="molecule type" value="Genomic_DNA"/>
</dbReference>
<proteinExistence type="inferred from homology"/>
<dbReference type="RefSeq" id="WP_085357589.1">
    <property type="nucleotide sequence ID" value="NZ_MTAB01000001.1"/>
</dbReference>
<protein>
    <submittedName>
        <fullName evidence="5">Alpha/beta hydrolase</fullName>
    </submittedName>
</protein>
<feature type="active site" description="Charge relay system" evidence="4">
    <location>
        <position position="137"/>
    </location>
</feature>
<feature type="active site" description="Charge relay system" evidence="4">
    <location>
        <position position="257"/>
    </location>
</feature>
<evidence type="ECO:0000256" key="1">
    <source>
        <dbReference type="ARBA" id="ARBA00010884"/>
    </source>
</evidence>
<reference evidence="6" key="1">
    <citation type="submission" date="2017-01" db="EMBL/GenBank/DDBJ databases">
        <authorList>
            <person name="Mah S.A."/>
            <person name="Swanson W.J."/>
            <person name="Moy G.W."/>
            <person name="Vacquier V.D."/>
        </authorList>
    </citation>
    <scope>NUCLEOTIDE SEQUENCE [LARGE SCALE GENOMIC DNA]</scope>
    <source>
        <strain evidence="6">124861</strain>
    </source>
</reference>
<evidence type="ECO:0000313" key="5">
    <source>
        <dbReference type="EMBL" id="OSI25394.1"/>
    </source>
</evidence>
<keyword evidence="3 5" id="KW-0378">Hydrolase</keyword>
<comment type="caution">
    <text evidence="5">The sequence shown here is derived from an EMBL/GenBank/DDBJ whole genome shotgun (WGS) entry which is preliminary data.</text>
</comment>
<dbReference type="AlphaFoldDB" id="A0A1X3DLN6"/>
<dbReference type="GO" id="GO:0047372">
    <property type="term" value="F:monoacylglycerol lipase activity"/>
    <property type="evidence" value="ECO:0007669"/>
    <property type="project" value="TreeGrafter"/>
</dbReference>
<name>A0A1X3DLN6_9NEIS</name>
<dbReference type="SUPFAM" id="SSF53474">
    <property type="entry name" value="alpha/beta-Hydrolases"/>
    <property type="match status" value="1"/>
</dbReference>
<dbReference type="InterPro" id="IPR050960">
    <property type="entry name" value="AB_hydrolase_4_sf"/>
</dbReference>
<evidence type="ECO:0000256" key="4">
    <source>
        <dbReference type="PIRSR" id="PIRSR005211-1"/>
    </source>
</evidence>
<dbReference type="OrthoDB" id="332676at2"/>
<evidence type="ECO:0000313" key="6">
    <source>
        <dbReference type="Proteomes" id="UP000193303"/>
    </source>
</evidence>
<dbReference type="InterPro" id="IPR000952">
    <property type="entry name" value="AB_hydrolase_4_CS"/>
</dbReference>
<keyword evidence="2" id="KW-0719">Serine esterase</keyword>
<evidence type="ECO:0000256" key="3">
    <source>
        <dbReference type="ARBA" id="ARBA00022801"/>
    </source>
</evidence>
<dbReference type="STRING" id="1931275.BV914_10040"/>
<sequence length="311" mass="33627">MTFPPLDTPFWLRNGNLETIYAKTLQPPAPAYRRELVPDSTGRTVVAYDFIDSPHPDAPLVVLFHGLEGSSRSHYAVALMRAVQARGWNGVVAHFRSCGGVANTAPVFYHSGDSGEIAYMLEQLSQRFAVIYAAGVSLGGNALAKYLGEAGGAAVPQAAAVVSAPVDLAAAGTRFDRGLTRLLYTRYFLQSLIPKAKAVGYGKDLYAACKTLGDFDDRFTAPLHGFADRHDYYRRSSCKPLLGKIAVPTLLLNALNDPFLPQQALPTRKEVSSAVTLLQPDYGGHVGFVSGAGRGHLNWLPQTLLAYFEQV</sequence>